<dbReference type="RefSeq" id="WP_021166869.1">
    <property type="nucleotide sequence ID" value="NZ_CTRP01000006.1"/>
</dbReference>
<dbReference type="EMBL" id="CTRP01000006">
    <property type="protein sequence ID" value="CQR71871.1"/>
    <property type="molecule type" value="Genomic_DNA"/>
</dbReference>
<organism evidence="2 3">
    <name type="scientific">Sporomusa ovata</name>
    <dbReference type="NCBI Taxonomy" id="2378"/>
    <lineage>
        <taxon>Bacteria</taxon>
        <taxon>Bacillati</taxon>
        <taxon>Bacillota</taxon>
        <taxon>Negativicutes</taxon>
        <taxon>Selenomonadales</taxon>
        <taxon>Sporomusaceae</taxon>
        <taxon>Sporomusa</taxon>
    </lineage>
</organism>
<evidence type="ECO:0000313" key="2">
    <source>
        <dbReference type="EMBL" id="CQR71871.1"/>
    </source>
</evidence>
<dbReference type="Pfam" id="PF09512">
    <property type="entry name" value="ThiW"/>
    <property type="match status" value="1"/>
</dbReference>
<dbReference type="PIRSF" id="PIRSF024534">
    <property type="entry name" value="ThiW"/>
    <property type="match status" value="1"/>
</dbReference>
<gene>
    <name evidence="2" type="ORF">SpAn4DRAFT_4933</name>
</gene>
<dbReference type="Gene3D" id="1.10.1760.20">
    <property type="match status" value="1"/>
</dbReference>
<name>A0A0U1KWV0_9FIRM</name>
<keyword evidence="3" id="KW-1185">Reference proteome</keyword>
<evidence type="ECO:0000313" key="3">
    <source>
        <dbReference type="Proteomes" id="UP000049855"/>
    </source>
</evidence>
<reference evidence="3" key="1">
    <citation type="submission" date="2015-03" db="EMBL/GenBank/DDBJ databases">
        <authorList>
            <person name="Nijsse Bart"/>
        </authorList>
    </citation>
    <scope>NUCLEOTIDE SEQUENCE [LARGE SCALE GENOMIC DNA]</scope>
</reference>
<keyword evidence="1" id="KW-1133">Transmembrane helix</keyword>
<feature type="transmembrane region" description="Helical" evidence="1">
    <location>
        <begin position="94"/>
        <end position="114"/>
    </location>
</feature>
<dbReference type="AlphaFoldDB" id="A0A0U1KWV0"/>
<dbReference type="Proteomes" id="UP000049855">
    <property type="component" value="Unassembled WGS sequence"/>
</dbReference>
<proteinExistence type="predicted"/>
<feature type="transmembrane region" description="Helical" evidence="1">
    <location>
        <begin position="6"/>
        <end position="27"/>
    </location>
</feature>
<dbReference type="NCBIfam" id="TIGR02359">
    <property type="entry name" value="thiW"/>
    <property type="match status" value="1"/>
</dbReference>
<feature type="transmembrane region" description="Helical" evidence="1">
    <location>
        <begin position="65"/>
        <end position="87"/>
    </location>
</feature>
<sequence length="171" mass="18342">MNSRKLAYTAIFMAVGVLSAHLVYIPIGIAKCFPLQHVINILLAVLLGTRYSVSAAFGISLLRNILGTGSLLAFPGSMVGAALAGLVYKKTNSIWGAIIGEVIGTGFFGALLAYPVAKYFVGSQAGAFFFIIPFLVSTVGGSIIAYFLYKAKVMNYLYENLGLAEKRKFIR</sequence>
<evidence type="ECO:0000256" key="1">
    <source>
        <dbReference type="SAM" id="Phobius"/>
    </source>
</evidence>
<accession>A0A0U1KWV0</accession>
<keyword evidence="1" id="KW-0812">Transmembrane</keyword>
<protein>
    <submittedName>
        <fullName evidence="2">Substrate-specific component ThiW of predicted thiazole ECF transporter</fullName>
    </submittedName>
</protein>
<keyword evidence="1" id="KW-0472">Membrane</keyword>
<feature type="transmembrane region" description="Helical" evidence="1">
    <location>
        <begin position="126"/>
        <end position="149"/>
    </location>
</feature>
<dbReference type="InterPro" id="IPR012652">
    <property type="entry name" value="ThiW"/>
</dbReference>